<evidence type="ECO:0000256" key="4">
    <source>
        <dbReference type="ARBA" id="ARBA00022763"/>
    </source>
</evidence>
<proteinExistence type="predicted"/>
<dbReference type="Gene3D" id="1.10.10.10">
    <property type="entry name" value="Winged helix-like DNA-binding domain superfamily/Winged helix DNA-binding domain"/>
    <property type="match status" value="1"/>
</dbReference>
<dbReference type="InterPro" id="IPR036631">
    <property type="entry name" value="MGMT_N_sf"/>
</dbReference>
<dbReference type="HOGENOM" id="CLU_000445_52_2_11"/>
<dbReference type="GO" id="GO:0032259">
    <property type="term" value="P:methylation"/>
    <property type="evidence" value="ECO:0007669"/>
    <property type="project" value="UniProtKB-KW"/>
</dbReference>
<keyword evidence="5" id="KW-0234">DNA repair</keyword>
<feature type="domain" description="Methylated-DNA-[protein]-cysteine S-methyltransferase DNA binding" evidence="7">
    <location>
        <begin position="95"/>
        <end position="174"/>
    </location>
</feature>
<dbReference type="InterPro" id="IPR001497">
    <property type="entry name" value="MethylDNA_cys_MeTrfase_AS"/>
</dbReference>
<evidence type="ECO:0000256" key="6">
    <source>
        <dbReference type="ARBA" id="ARBA00049348"/>
    </source>
</evidence>
<evidence type="ECO:0000256" key="1">
    <source>
        <dbReference type="ARBA" id="ARBA00001286"/>
    </source>
</evidence>
<dbReference type="InterPro" id="IPR036388">
    <property type="entry name" value="WH-like_DNA-bd_sf"/>
</dbReference>
<evidence type="ECO:0000313" key="9">
    <source>
        <dbReference type="Proteomes" id="UP000016481"/>
    </source>
</evidence>
<dbReference type="NCBIfam" id="TIGR00589">
    <property type="entry name" value="ogt"/>
    <property type="match status" value="1"/>
</dbReference>
<dbReference type="CDD" id="cd06445">
    <property type="entry name" value="ATase"/>
    <property type="match status" value="1"/>
</dbReference>
<gene>
    <name evidence="8" type="ORF">HMPREF1978_00648</name>
</gene>
<name>U1RFQ7_9ACTO</name>
<dbReference type="InterPro" id="IPR036217">
    <property type="entry name" value="MethylDNA_cys_MeTrfase_DNAb"/>
</dbReference>
<dbReference type="PATRIC" id="fig|1321817.3.peg.566"/>
<keyword evidence="3 8" id="KW-0808">Transferase</keyword>
<dbReference type="GO" id="GO:0006281">
    <property type="term" value="P:DNA repair"/>
    <property type="evidence" value="ECO:0007669"/>
    <property type="project" value="UniProtKB-KW"/>
</dbReference>
<dbReference type="PANTHER" id="PTHR10815">
    <property type="entry name" value="METHYLATED-DNA--PROTEIN-CYSTEINE METHYLTRANSFERASE"/>
    <property type="match status" value="1"/>
</dbReference>
<organism evidence="8 9">
    <name type="scientific">Actinomyces graevenitzii F0530</name>
    <dbReference type="NCBI Taxonomy" id="1321817"/>
    <lineage>
        <taxon>Bacteria</taxon>
        <taxon>Bacillati</taxon>
        <taxon>Actinomycetota</taxon>
        <taxon>Actinomycetes</taxon>
        <taxon>Actinomycetales</taxon>
        <taxon>Actinomycetaceae</taxon>
        <taxon>Actinomyces</taxon>
    </lineage>
</organism>
<evidence type="ECO:0000259" key="7">
    <source>
        <dbReference type="Pfam" id="PF01035"/>
    </source>
</evidence>
<comment type="catalytic activity">
    <reaction evidence="6">
        <text>a 6-O-methyl-2'-deoxyguanosine in DNA + L-cysteinyl-[protein] = S-methyl-L-cysteinyl-[protein] + a 2'-deoxyguanosine in DNA</text>
        <dbReference type="Rhea" id="RHEA:24000"/>
        <dbReference type="Rhea" id="RHEA-COMP:10131"/>
        <dbReference type="Rhea" id="RHEA-COMP:10132"/>
        <dbReference type="Rhea" id="RHEA-COMP:11367"/>
        <dbReference type="Rhea" id="RHEA-COMP:11368"/>
        <dbReference type="ChEBI" id="CHEBI:29950"/>
        <dbReference type="ChEBI" id="CHEBI:82612"/>
        <dbReference type="ChEBI" id="CHEBI:85445"/>
        <dbReference type="ChEBI" id="CHEBI:85448"/>
        <dbReference type="EC" id="2.1.1.63"/>
    </reaction>
</comment>
<dbReference type="AlphaFoldDB" id="U1RFQ7"/>
<comment type="caution">
    <text evidence="8">The sequence shown here is derived from an EMBL/GenBank/DDBJ whole genome shotgun (WGS) entry which is preliminary data.</text>
</comment>
<sequence>MILCVNRRVLHTVTIDTPAGEFTMLGDNSRLYGAGFTGDLARVMASIRALPDDVGWEIRPGANQLLERAVDAVKQYFEGNFEPVAAFPIWQQGTPFRHQVWSTLRQTKAGQRLSYSQLADASGFPGATRAAATTCAVNSVGLFIPCHRVIRADGSIGKFGWNQQVKVDLLEHEARLARQA</sequence>
<evidence type="ECO:0000313" key="8">
    <source>
        <dbReference type="EMBL" id="ERH17332.1"/>
    </source>
</evidence>
<comment type="catalytic activity">
    <reaction evidence="1">
        <text>a 4-O-methyl-thymidine in DNA + L-cysteinyl-[protein] = a thymidine in DNA + S-methyl-L-cysteinyl-[protein]</text>
        <dbReference type="Rhea" id="RHEA:53428"/>
        <dbReference type="Rhea" id="RHEA-COMP:10131"/>
        <dbReference type="Rhea" id="RHEA-COMP:10132"/>
        <dbReference type="Rhea" id="RHEA-COMP:13555"/>
        <dbReference type="Rhea" id="RHEA-COMP:13556"/>
        <dbReference type="ChEBI" id="CHEBI:29950"/>
        <dbReference type="ChEBI" id="CHEBI:82612"/>
        <dbReference type="ChEBI" id="CHEBI:137386"/>
        <dbReference type="ChEBI" id="CHEBI:137387"/>
        <dbReference type="EC" id="2.1.1.63"/>
    </reaction>
</comment>
<keyword evidence="4" id="KW-0227">DNA damage</keyword>
<dbReference type="InterPro" id="IPR014048">
    <property type="entry name" value="MethylDNA_cys_MeTrfase_DNA-bd"/>
</dbReference>
<evidence type="ECO:0000256" key="2">
    <source>
        <dbReference type="ARBA" id="ARBA00022603"/>
    </source>
</evidence>
<dbReference type="Pfam" id="PF01035">
    <property type="entry name" value="DNA_binding_1"/>
    <property type="match status" value="1"/>
</dbReference>
<dbReference type="Proteomes" id="UP000016481">
    <property type="component" value="Unassembled WGS sequence"/>
</dbReference>
<keyword evidence="2 8" id="KW-0489">Methyltransferase</keyword>
<dbReference type="SUPFAM" id="SSF46767">
    <property type="entry name" value="Methylated DNA-protein cysteine methyltransferase, C-terminal domain"/>
    <property type="match status" value="1"/>
</dbReference>
<protein>
    <submittedName>
        <fullName evidence="8">6-O-methylguanine DNA methyltransferase, DNA binding domain protein</fullName>
    </submittedName>
</protein>
<dbReference type="PANTHER" id="PTHR10815:SF13">
    <property type="entry name" value="METHYLATED-DNA--PROTEIN-CYSTEINE METHYLTRANSFERASE"/>
    <property type="match status" value="1"/>
</dbReference>
<dbReference type="PROSITE" id="PS00374">
    <property type="entry name" value="MGMT"/>
    <property type="match status" value="1"/>
</dbReference>
<reference evidence="8 9" key="1">
    <citation type="submission" date="2013-08" db="EMBL/GenBank/DDBJ databases">
        <authorList>
            <person name="Weinstock G."/>
            <person name="Sodergren E."/>
            <person name="Wylie T."/>
            <person name="Fulton L."/>
            <person name="Fulton R."/>
            <person name="Fronick C."/>
            <person name="O'Laughlin M."/>
            <person name="Godfrey J."/>
            <person name="Miner T."/>
            <person name="Herter B."/>
            <person name="Appelbaum E."/>
            <person name="Cordes M."/>
            <person name="Lek S."/>
            <person name="Wollam A."/>
            <person name="Pepin K.H."/>
            <person name="Palsikar V.B."/>
            <person name="Mitreva M."/>
            <person name="Wilson R.K."/>
        </authorList>
    </citation>
    <scope>NUCLEOTIDE SEQUENCE [LARGE SCALE GENOMIC DNA]</scope>
    <source>
        <strain evidence="8 9">F0530</strain>
    </source>
</reference>
<accession>U1RFQ7</accession>
<dbReference type="SUPFAM" id="SSF53155">
    <property type="entry name" value="Methylated DNA-protein cysteine methyltransferase domain"/>
    <property type="match status" value="1"/>
</dbReference>
<dbReference type="EMBL" id="AWSC01000019">
    <property type="protein sequence ID" value="ERH17332.1"/>
    <property type="molecule type" value="Genomic_DNA"/>
</dbReference>
<evidence type="ECO:0000256" key="3">
    <source>
        <dbReference type="ARBA" id="ARBA00022679"/>
    </source>
</evidence>
<evidence type="ECO:0000256" key="5">
    <source>
        <dbReference type="ARBA" id="ARBA00023204"/>
    </source>
</evidence>
<dbReference type="GO" id="GO:0003908">
    <property type="term" value="F:methylated-DNA-[protein]-cysteine S-methyltransferase activity"/>
    <property type="evidence" value="ECO:0007669"/>
    <property type="project" value="UniProtKB-EC"/>
</dbReference>